<protein>
    <submittedName>
        <fullName evidence="1">Uncharacterized protein</fullName>
    </submittedName>
</protein>
<name>A0A223LG54_9CAUD</name>
<keyword evidence="2" id="KW-1185">Reference proteome</keyword>
<dbReference type="EMBL" id="MF448340">
    <property type="protein sequence ID" value="ASU00469.1"/>
    <property type="molecule type" value="Genomic_DNA"/>
</dbReference>
<accession>A0A223LG54</accession>
<reference evidence="1 2" key="1">
    <citation type="submission" date="2017-07" db="EMBL/GenBank/DDBJ databases">
        <title>In vitro design and evaluation of phage cocktails against multidrug-resistant Aeromonas salmonicida.</title>
        <authorList>
            <person name="Chen L."/>
            <person name="Yuan S."/>
            <person name="Ma Y."/>
        </authorList>
    </citation>
    <scope>NUCLEOTIDE SEQUENCE [LARGE SCALE GENOMIC DNA]</scope>
</reference>
<dbReference type="Proteomes" id="UP000226092">
    <property type="component" value="Segment"/>
</dbReference>
<dbReference type="KEGG" id="vg:55604450"/>
<sequence length="183" mass="20870">MVKYLLLCLLISTPLHSEVLDTQRVWREHIINDAASLKERHLVGSFQHPDYEDDIDLPYMLHIGSIQAHRAFYLNLTTMKTDIHPKAPITVSIGDNEATYSSQNSSFKGVASTIRNSDSSIALKLFSYDELYGCTGSYRMLWESDYISVRYVTPALEHRSLTLDLKGLIETMEYVYGIPETCK</sequence>
<organism evidence="1 2">
    <name type="scientific">Aeromonas phage AS-zj</name>
    <dbReference type="NCBI Taxonomy" id="2024208"/>
    <lineage>
        <taxon>Viruses</taxon>
        <taxon>Duplodnaviria</taxon>
        <taxon>Heunggongvirae</taxon>
        <taxon>Uroviricota</taxon>
        <taxon>Caudoviricetes</taxon>
        <taxon>Pantevenvirales</taxon>
        <taxon>Straboviridae</taxon>
        <taxon>Emmerichvirinae</taxon>
        <taxon>Ceceduovirus</taxon>
        <taxon>Ceceduovirus aszj</taxon>
    </lineage>
</organism>
<dbReference type="RefSeq" id="YP_009834383.1">
    <property type="nucleotide sequence ID" value="NC_048673.1"/>
</dbReference>
<proteinExistence type="predicted"/>
<dbReference type="GeneID" id="55604450"/>
<evidence type="ECO:0000313" key="2">
    <source>
        <dbReference type="Proteomes" id="UP000226092"/>
    </source>
</evidence>
<evidence type="ECO:0000313" key="1">
    <source>
        <dbReference type="EMBL" id="ASU00469.1"/>
    </source>
</evidence>